<sequence>MDEDRLTQWLQKLRQWLHNSRGSQRRICIHAISKSVKCRTGGCFECLCPSIFLFDQLGTDI</sequence>
<protein>
    <submittedName>
        <fullName evidence="1">Uncharacterized protein</fullName>
    </submittedName>
</protein>
<accession>A0A0A9DRU5</accession>
<reference evidence="1" key="2">
    <citation type="journal article" date="2015" name="Data Brief">
        <title>Shoot transcriptome of the giant reed, Arundo donax.</title>
        <authorList>
            <person name="Barrero R.A."/>
            <person name="Guerrero F.D."/>
            <person name="Moolhuijzen P."/>
            <person name="Goolsby J.A."/>
            <person name="Tidwell J."/>
            <person name="Bellgard S.E."/>
            <person name="Bellgard M.I."/>
        </authorList>
    </citation>
    <scope>NUCLEOTIDE SEQUENCE</scope>
    <source>
        <tissue evidence="1">Shoot tissue taken approximately 20 cm above the soil surface</tissue>
    </source>
</reference>
<reference evidence="1" key="1">
    <citation type="submission" date="2014-09" db="EMBL/GenBank/DDBJ databases">
        <authorList>
            <person name="Magalhaes I.L.F."/>
            <person name="Oliveira U."/>
            <person name="Santos F.R."/>
            <person name="Vidigal T.H.D.A."/>
            <person name="Brescovit A.D."/>
            <person name="Santos A.J."/>
        </authorList>
    </citation>
    <scope>NUCLEOTIDE SEQUENCE</scope>
    <source>
        <tissue evidence="1">Shoot tissue taken approximately 20 cm above the soil surface</tissue>
    </source>
</reference>
<name>A0A0A9DRU5_ARUDO</name>
<proteinExistence type="predicted"/>
<dbReference type="EMBL" id="GBRH01206601">
    <property type="protein sequence ID" value="JAD91294.1"/>
    <property type="molecule type" value="Transcribed_RNA"/>
</dbReference>
<dbReference type="AlphaFoldDB" id="A0A0A9DRU5"/>
<organism evidence="1">
    <name type="scientific">Arundo donax</name>
    <name type="common">Giant reed</name>
    <name type="synonym">Donax arundinaceus</name>
    <dbReference type="NCBI Taxonomy" id="35708"/>
    <lineage>
        <taxon>Eukaryota</taxon>
        <taxon>Viridiplantae</taxon>
        <taxon>Streptophyta</taxon>
        <taxon>Embryophyta</taxon>
        <taxon>Tracheophyta</taxon>
        <taxon>Spermatophyta</taxon>
        <taxon>Magnoliopsida</taxon>
        <taxon>Liliopsida</taxon>
        <taxon>Poales</taxon>
        <taxon>Poaceae</taxon>
        <taxon>PACMAD clade</taxon>
        <taxon>Arundinoideae</taxon>
        <taxon>Arundineae</taxon>
        <taxon>Arundo</taxon>
    </lineage>
</organism>
<evidence type="ECO:0000313" key="1">
    <source>
        <dbReference type="EMBL" id="JAD91294.1"/>
    </source>
</evidence>